<name>A0A2T5YHU0_9BACT</name>
<evidence type="ECO:0000313" key="1">
    <source>
        <dbReference type="EMBL" id="PTX18892.1"/>
    </source>
</evidence>
<dbReference type="InterPro" id="IPR015943">
    <property type="entry name" value="WD40/YVTN_repeat-like_dom_sf"/>
</dbReference>
<reference evidence="1 2" key="1">
    <citation type="submission" date="2018-04" db="EMBL/GenBank/DDBJ databases">
        <title>Genomic Encyclopedia of Archaeal and Bacterial Type Strains, Phase II (KMG-II): from individual species to whole genera.</title>
        <authorList>
            <person name="Goeker M."/>
        </authorList>
    </citation>
    <scope>NUCLEOTIDE SEQUENCE [LARGE SCALE GENOMIC DNA]</scope>
    <source>
        <strain evidence="1 2">DSM 100162</strain>
    </source>
</reference>
<comment type="caution">
    <text evidence="1">The sequence shown here is derived from an EMBL/GenBank/DDBJ whole genome shotgun (WGS) entry which is preliminary data.</text>
</comment>
<dbReference type="Gene3D" id="2.130.10.10">
    <property type="entry name" value="YVTN repeat-like/Quinoprotein amine dehydrogenase"/>
    <property type="match status" value="2"/>
</dbReference>
<dbReference type="InterPro" id="IPR011047">
    <property type="entry name" value="Quinoprotein_ADH-like_sf"/>
</dbReference>
<dbReference type="SUPFAM" id="SSF63829">
    <property type="entry name" value="Calcium-dependent phosphotriesterase"/>
    <property type="match status" value="1"/>
</dbReference>
<dbReference type="PANTHER" id="PTHR40274">
    <property type="entry name" value="VIRGINIAMYCIN B LYASE"/>
    <property type="match status" value="1"/>
</dbReference>
<gene>
    <name evidence="1" type="ORF">C8N40_105184</name>
</gene>
<sequence length="672" mass="74801">MASLPYIPIILKYTYMVQKLYIALLTLLLSWGAHAQENGTFKNLGPQLHSATLQGSAFVEGKNGKTYLYSVVRGRPAHLVGYDLATNELVADLELENTDGSWAIVASTDGLLYVSSAQGYLFKHTPGTQQIENLGIVLEGEKLVWDVVAGKNGEIYGGTYPGCRIFRYHPKDGFKDVSRGPVVENQQYAQFLAYDKNTDKLFVAVYIGANVVEIDLKTGKKREFLPEHYQKNGSIYNLKLVKEKTGTKLLVWLNNKGVGRETLVFDTKTAKLEETLGTMEVRTLLKAPQMPTAYYTVDTSLYSTELRADAYAASRHLFSFKGKTKAARWNKREVELFTTEGQLVKYNPATGKSSTVTLNIPKQPIDIQSIFYGPDDRVWLSGYLAGGNAAYDPKSGKTVEYYGLIQSEGMAKQGDDLYFGIYPSAQLYKYNTKVPWDMSQNNPRLIRQIEGQSRPFAILSVDARKKVYFGTVPNYGILGGAITEYNTETDELHTYTDVVKNQSPVSLTYLDGKIWGGTSISGGLGIAPTEKEGKLFCWDPDKKETVFDITPIPGIMAVTALINGPDDKLWGMADGNLFIFDPNIRQLVKQTKVYEVPAKRTHLWRDAFLVVHPSGKVYGTGGRKFFAVDPQTLEVNVLREGLDLLTMDANGILYFRLGADLWSYTPDAALSK</sequence>
<dbReference type="InterPro" id="IPR051344">
    <property type="entry name" value="Vgb"/>
</dbReference>
<organism evidence="1 2">
    <name type="scientific">Pontibacter mucosus</name>
    <dbReference type="NCBI Taxonomy" id="1649266"/>
    <lineage>
        <taxon>Bacteria</taxon>
        <taxon>Pseudomonadati</taxon>
        <taxon>Bacteroidota</taxon>
        <taxon>Cytophagia</taxon>
        <taxon>Cytophagales</taxon>
        <taxon>Hymenobacteraceae</taxon>
        <taxon>Pontibacter</taxon>
    </lineage>
</organism>
<dbReference type="PANTHER" id="PTHR40274:SF3">
    <property type="entry name" value="VIRGINIAMYCIN B LYASE"/>
    <property type="match status" value="1"/>
</dbReference>
<dbReference type="EMBL" id="QBKI01000005">
    <property type="protein sequence ID" value="PTX18892.1"/>
    <property type="molecule type" value="Genomic_DNA"/>
</dbReference>
<protein>
    <submittedName>
        <fullName evidence="1">Uncharacterized protein</fullName>
    </submittedName>
</protein>
<dbReference type="Proteomes" id="UP000244225">
    <property type="component" value="Unassembled WGS sequence"/>
</dbReference>
<dbReference type="AlphaFoldDB" id="A0A2T5YHU0"/>
<proteinExistence type="predicted"/>
<accession>A0A2T5YHU0</accession>
<keyword evidence="2" id="KW-1185">Reference proteome</keyword>
<dbReference type="SUPFAM" id="SSF50998">
    <property type="entry name" value="Quinoprotein alcohol dehydrogenase-like"/>
    <property type="match status" value="1"/>
</dbReference>
<evidence type="ECO:0000313" key="2">
    <source>
        <dbReference type="Proteomes" id="UP000244225"/>
    </source>
</evidence>